<proteinExistence type="predicted"/>
<reference evidence="1" key="1">
    <citation type="submission" date="2020-06" db="EMBL/GenBank/DDBJ databases">
        <title>Unique genomic features of the anaerobic methanotrophic archaea.</title>
        <authorList>
            <person name="Chadwick G.L."/>
            <person name="Skennerton C.T."/>
            <person name="Laso-Perez R."/>
            <person name="Leu A.O."/>
            <person name="Speth D.R."/>
            <person name="Yu H."/>
            <person name="Morgan-Lang C."/>
            <person name="Hatzenpichler R."/>
            <person name="Goudeau D."/>
            <person name="Malmstrom R."/>
            <person name="Brazelton W.J."/>
            <person name="Woyke T."/>
            <person name="Hallam S.J."/>
            <person name="Tyson G.W."/>
            <person name="Wegener G."/>
            <person name="Boetius A."/>
            <person name="Orphan V."/>
        </authorList>
    </citation>
    <scope>NUCLEOTIDE SEQUENCE</scope>
</reference>
<gene>
    <name evidence="1" type="ORF">OHAEDELL_00030</name>
</gene>
<sequence>MENVEESYFSGGVGLSGSKHPVKTTKRGFVQDIDISKIAKCSKLLSSVSSDCKLQLNIPIEGKVSSASNVLGFIECSNSEIIPKVERLIEKAYKIDNKKTWMLEDYNELEPISSLTTKAIKDFEKGVAKTVLTELTDTIIGYIKARKNFGLSPSFEQAGRIHWGRDFIDESFKHLGKIMKISIKESDPDIIDLLLYLNRGIGEESISLQDLDTFKSVTGFYLYSSHRLEDDFLDTLLLYSRDLELKTIFDLEKEKENIDYIKGSEYVLNELADYYRNLTKILIDKQTRFATISLGKLLGINNNLERLMYDNTQFQLEMRLEQLEPESNEYQEIKNKLEIIEEKERISKKLNFRICSTFYSIGTYVMVNIEREKYTIEFSQPIFGKLVDFFKKNNLEEVFNRANRIDSFFLIEHWLRENEDDEAHISYTGYIDRFYLLMTALLYRKGKYLKEIKPIERFNKNRLETFKTEFEKLKDNAHTWDQLFENGSQKYFEATLKRLEECTGEREENLRETVRQVGLSEERVEKVKSDIIVHTKRHLEARNFINAEVVTEEDENFIYLGINTLSDKIFFVDGSVDPTTHYACDLIGVSIGREIGIGEAEYLIKQIFEKVNIKENRIQFETFSIQNLNTAKEKLEGRGFRVTTILMSHDLGRDLWRMEEFRYSDRQSEERPRPYGTIDGIEIYVSRVLPKGVTIIFDKTHVGTLKILEELSPIITTDFDKEGIIRKELEEGKIKEEQREERLEELDEKVNIKALEKIKFEFGSSKAGLVLFIKSTESL</sequence>
<name>A0A7G9ZC18_9EURY</name>
<evidence type="ECO:0000313" key="1">
    <source>
        <dbReference type="EMBL" id="QNO57802.1"/>
    </source>
</evidence>
<dbReference type="EMBL" id="MT631702">
    <property type="protein sequence ID" value="QNO57802.1"/>
    <property type="molecule type" value="Genomic_DNA"/>
</dbReference>
<accession>A0A7G9ZC18</accession>
<organism evidence="1">
    <name type="scientific">Candidatus Methanophaga sp. ANME-1 ERB7</name>
    <dbReference type="NCBI Taxonomy" id="2759913"/>
    <lineage>
        <taxon>Archaea</taxon>
        <taxon>Methanobacteriati</taxon>
        <taxon>Methanobacteriota</taxon>
        <taxon>Stenosarchaea group</taxon>
        <taxon>Methanomicrobia</taxon>
        <taxon>Candidatus Methanophagales</taxon>
        <taxon>Candidatus Methanophagaceae</taxon>
        <taxon>Candidatus Methanophaga</taxon>
    </lineage>
</organism>
<protein>
    <submittedName>
        <fullName evidence="1">Uncharacterized protein</fullName>
    </submittedName>
</protein>
<dbReference type="AlphaFoldDB" id="A0A7G9ZC18"/>